<name>A0A7V6PCD4_9HYPH</name>
<dbReference type="AlphaFoldDB" id="A0A7V6PCD4"/>
<dbReference type="Pfam" id="PF25917">
    <property type="entry name" value="BSH_RND"/>
    <property type="match status" value="1"/>
</dbReference>
<dbReference type="InterPro" id="IPR058625">
    <property type="entry name" value="MdtA-like_BSH"/>
</dbReference>
<dbReference type="InterPro" id="IPR050739">
    <property type="entry name" value="MFP"/>
</dbReference>
<reference evidence="4 5" key="1">
    <citation type="journal article" date="2020" name="Biotechnol. Biofuels">
        <title>New insights from the biogas microbiome by comprehensive genome-resolved metagenomics of nearly 1600 species originating from multiple anaerobic digesters.</title>
        <authorList>
            <person name="Campanaro S."/>
            <person name="Treu L."/>
            <person name="Rodriguez-R L.M."/>
            <person name="Kovalovszki A."/>
            <person name="Ziels R.M."/>
            <person name="Maus I."/>
            <person name="Zhu X."/>
            <person name="Kougias P.G."/>
            <person name="Basile A."/>
            <person name="Luo G."/>
            <person name="Schluter A."/>
            <person name="Konstantinidis K.T."/>
            <person name="Angelidaki I."/>
        </authorList>
    </citation>
    <scope>NUCLEOTIDE SEQUENCE [LARGE SCALE GENOMIC DNA]</scope>
    <source>
        <strain evidence="4">AS04akNAM_66</strain>
    </source>
</reference>
<sequence>MKHATTIISAGVIFFAVSGLAMAVVAPGRIIPRWSAETTDNAYIRGEITPISPKITGYLAEVAIEDNQAVRKGDVLFRVEDRDYLARVHQAEATLNSKQAAIGNLDSRLDLQRTMIQQAEAALDGAEADANRALQDKTRTQELRRTGTASQAAMERADAESRKTASGVAEARANLAAARSQLEVLESQRPQLMADIDVAEAAVELANTELDATVIRAPADGRVSERQARVGQYVRPGTQLIALVSSTVWAVANFKETQLRSIRVGDEALVAVDGVSGAPFRAQVESVSPASGAQFALLPPDNATGNFTRIVQRIPVRLVFASDDNDTRVENLRPGMSAIVTLTDRNVAQVHDNP</sequence>
<organism evidence="4 5">
    <name type="scientific">Brucella intermedia</name>
    <dbReference type="NCBI Taxonomy" id="94625"/>
    <lineage>
        <taxon>Bacteria</taxon>
        <taxon>Pseudomonadati</taxon>
        <taxon>Pseudomonadota</taxon>
        <taxon>Alphaproteobacteria</taxon>
        <taxon>Hyphomicrobiales</taxon>
        <taxon>Brucellaceae</taxon>
        <taxon>Brucella/Ochrobactrum group</taxon>
        <taxon>Brucella</taxon>
    </lineage>
</organism>
<dbReference type="Gene3D" id="2.40.50.100">
    <property type="match status" value="1"/>
</dbReference>
<feature type="domain" description="Multidrug resistance protein MdtA-like barrel-sandwich hybrid" evidence="3">
    <location>
        <begin position="50"/>
        <end position="244"/>
    </location>
</feature>
<dbReference type="EMBL" id="DUMN01000342">
    <property type="protein sequence ID" value="HHV68328.1"/>
    <property type="molecule type" value="Genomic_DNA"/>
</dbReference>
<feature type="coiled-coil region" evidence="1">
    <location>
        <begin position="168"/>
        <end position="202"/>
    </location>
</feature>
<evidence type="ECO:0000259" key="3">
    <source>
        <dbReference type="Pfam" id="PF25917"/>
    </source>
</evidence>
<accession>A0A7V6PCD4</accession>
<dbReference type="GO" id="GO:0055085">
    <property type="term" value="P:transmembrane transport"/>
    <property type="evidence" value="ECO:0007669"/>
    <property type="project" value="InterPro"/>
</dbReference>
<dbReference type="Proteomes" id="UP000551563">
    <property type="component" value="Unassembled WGS sequence"/>
</dbReference>
<dbReference type="Gene3D" id="2.40.30.170">
    <property type="match status" value="1"/>
</dbReference>
<dbReference type="PANTHER" id="PTHR30386">
    <property type="entry name" value="MEMBRANE FUSION SUBUNIT OF EMRAB-TOLC MULTIDRUG EFFLUX PUMP"/>
    <property type="match status" value="1"/>
</dbReference>
<evidence type="ECO:0000313" key="5">
    <source>
        <dbReference type="Proteomes" id="UP000551563"/>
    </source>
</evidence>
<dbReference type="PANTHER" id="PTHR30386:SF24">
    <property type="entry name" value="MULTIDRUG RESISTANCE EFFLUX PUMP"/>
    <property type="match status" value="1"/>
</dbReference>
<evidence type="ECO:0000313" key="4">
    <source>
        <dbReference type="EMBL" id="HHV68328.1"/>
    </source>
</evidence>
<keyword evidence="1" id="KW-0175">Coiled coil</keyword>
<protein>
    <submittedName>
        <fullName evidence="4">HlyD family secretion protein</fullName>
    </submittedName>
</protein>
<feature type="compositionally biased region" description="Basic and acidic residues" evidence="2">
    <location>
        <begin position="134"/>
        <end position="145"/>
    </location>
</feature>
<dbReference type="SUPFAM" id="SSF111369">
    <property type="entry name" value="HlyD-like secretion proteins"/>
    <property type="match status" value="2"/>
</dbReference>
<evidence type="ECO:0000256" key="1">
    <source>
        <dbReference type="SAM" id="Coils"/>
    </source>
</evidence>
<feature type="region of interest" description="Disordered" evidence="2">
    <location>
        <begin position="133"/>
        <end position="162"/>
    </location>
</feature>
<evidence type="ECO:0000256" key="2">
    <source>
        <dbReference type="SAM" id="MobiDB-lite"/>
    </source>
</evidence>
<proteinExistence type="predicted"/>
<gene>
    <name evidence="4" type="ORF">GXX48_11895</name>
</gene>
<comment type="caution">
    <text evidence="4">The sequence shown here is derived from an EMBL/GenBank/DDBJ whole genome shotgun (WGS) entry which is preliminary data.</text>
</comment>
<dbReference type="Gene3D" id="1.10.287.470">
    <property type="entry name" value="Helix hairpin bin"/>
    <property type="match status" value="2"/>
</dbReference>